<name>A0AAV3EYR0_9FLAO</name>
<dbReference type="EMBL" id="AGEE01000059">
    <property type="protein sequence ID" value="EHO04969.1"/>
    <property type="molecule type" value="Genomic_DNA"/>
</dbReference>
<dbReference type="PROSITE" id="PS50042">
    <property type="entry name" value="CNMP_BINDING_3"/>
    <property type="match status" value="1"/>
</dbReference>
<accession>A0AAV3EYR0</accession>
<organism evidence="2 3">
    <name type="scientific">Myroides odoratimimus CIP 101113</name>
    <dbReference type="NCBI Taxonomy" id="883154"/>
    <lineage>
        <taxon>Bacteria</taxon>
        <taxon>Pseudomonadati</taxon>
        <taxon>Bacteroidota</taxon>
        <taxon>Flavobacteriia</taxon>
        <taxon>Flavobacteriales</taxon>
        <taxon>Flavobacteriaceae</taxon>
        <taxon>Myroides</taxon>
    </lineage>
</organism>
<dbReference type="Gene3D" id="2.60.120.10">
    <property type="entry name" value="Jelly Rolls"/>
    <property type="match status" value="1"/>
</dbReference>
<proteinExistence type="predicted"/>
<dbReference type="SUPFAM" id="SSF51206">
    <property type="entry name" value="cAMP-binding domain-like"/>
    <property type="match status" value="1"/>
</dbReference>
<evidence type="ECO:0000259" key="1">
    <source>
        <dbReference type="PROSITE" id="PS50042"/>
    </source>
</evidence>
<dbReference type="InterPro" id="IPR018490">
    <property type="entry name" value="cNMP-bd_dom_sf"/>
</dbReference>
<dbReference type="Pfam" id="PF00027">
    <property type="entry name" value="cNMP_binding"/>
    <property type="match status" value="1"/>
</dbReference>
<gene>
    <name evidence="2" type="ORF">HMPREF9715_03566</name>
</gene>
<sequence>MDGLQLIAVDRLAVSYIILSMNKIPFTNNKTKNITLKKGDYLFQAGDVNTLLYYVVSGCIQLYILDQSEERIIRFGYKGSTICALDSLITQQPTIYYLQAIRQTEVIVLSSEETTRLLNDMEGIKKLIIQFQEREIDLLTDSPILRYQRVLKRSPLLFQEVPQKYIARYLRMTAETLSRLKNLDLNQDLD</sequence>
<comment type="caution">
    <text evidence="2">The sequence shown here is derived from an EMBL/GenBank/DDBJ whole genome shotgun (WGS) entry which is preliminary data.</text>
</comment>
<dbReference type="InterPro" id="IPR000595">
    <property type="entry name" value="cNMP-bd_dom"/>
</dbReference>
<feature type="domain" description="Cyclic nucleotide-binding" evidence="1">
    <location>
        <begin position="5"/>
        <end position="135"/>
    </location>
</feature>
<dbReference type="InterPro" id="IPR014710">
    <property type="entry name" value="RmlC-like_jellyroll"/>
</dbReference>
<evidence type="ECO:0000313" key="2">
    <source>
        <dbReference type="EMBL" id="EHO04969.1"/>
    </source>
</evidence>
<evidence type="ECO:0000313" key="3">
    <source>
        <dbReference type="Proteomes" id="UP000004834"/>
    </source>
</evidence>
<reference evidence="2 3" key="1">
    <citation type="submission" date="2011-11" db="EMBL/GenBank/DDBJ databases">
        <title>The Genome Sequence of Myroides odoratimimus CIP 101113.</title>
        <authorList>
            <person name="Earl A."/>
            <person name="Ward D."/>
            <person name="Feldgarden M."/>
            <person name="Gevers D."/>
            <person name="Huys G."/>
            <person name="Young S.K."/>
            <person name="Zeng Q."/>
            <person name="Gargeya S."/>
            <person name="Fitzgerald M."/>
            <person name="Haas B."/>
            <person name="Abouelleil A."/>
            <person name="Alvarado L."/>
            <person name="Arachchi H.M."/>
            <person name="Berlin A."/>
            <person name="Brown A."/>
            <person name="Chapman S.B."/>
            <person name="Chen Z."/>
            <person name="Dunbar C."/>
            <person name="Freedman E."/>
            <person name="Gearin G."/>
            <person name="Goldberg J."/>
            <person name="Griggs A."/>
            <person name="Gujja S."/>
            <person name="Heiman D."/>
            <person name="Howarth C."/>
            <person name="Larson L."/>
            <person name="Lui A."/>
            <person name="MacDonald P.J.P."/>
            <person name="Montmayeur A."/>
            <person name="Murphy C."/>
            <person name="Neiman D."/>
            <person name="Pearson M."/>
            <person name="Priest M."/>
            <person name="Roberts A."/>
            <person name="Saif S."/>
            <person name="Shea T."/>
            <person name="Shenoy N."/>
            <person name="Sisk P."/>
            <person name="Stolte C."/>
            <person name="Sykes S."/>
            <person name="Wortman J."/>
            <person name="Nusbaum C."/>
            <person name="Birren B."/>
        </authorList>
    </citation>
    <scope>NUCLEOTIDE SEQUENCE [LARGE SCALE GENOMIC DNA]</scope>
    <source>
        <strain evidence="2 3">CIP 101113</strain>
    </source>
</reference>
<dbReference type="Proteomes" id="UP000004834">
    <property type="component" value="Unassembled WGS sequence"/>
</dbReference>
<protein>
    <recommendedName>
        <fullName evidence="1">Cyclic nucleotide-binding domain-containing protein</fullName>
    </recommendedName>
</protein>
<dbReference type="AlphaFoldDB" id="A0AAV3EYR0"/>
<dbReference type="CDD" id="cd00038">
    <property type="entry name" value="CAP_ED"/>
    <property type="match status" value="1"/>
</dbReference>